<dbReference type="GO" id="GO:0005886">
    <property type="term" value="C:plasma membrane"/>
    <property type="evidence" value="ECO:0007669"/>
    <property type="project" value="UniProtKB-SubCell"/>
</dbReference>
<dbReference type="EMBL" id="CP062983">
    <property type="protein sequence ID" value="QPC81555.1"/>
    <property type="molecule type" value="Genomic_DNA"/>
</dbReference>
<dbReference type="Pfam" id="PF04024">
    <property type="entry name" value="PspC"/>
    <property type="match status" value="1"/>
</dbReference>
<evidence type="ECO:0000256" key="2">
    <source>
        <dbReference type="ARBA" id="ARBA00022475"/>
    </source>
</evidence>
<dbReference type="KEGG" id="pmet:G4Y79_17935"/>
<evidence type="ECO:0000256" key="3">
    <source>
        <dbReference type="ARBA" id="ARBA00022692"/>
    </source>
</evidence>
<evidence type="ECO:0000256" key="1">
    <source>
        <dbReference type="ARBA" id="ARBA00004162"/>
    </source>
</evidence>
<name>A0A7S8ICH7_9CHLR</name>
<dbReference type="PANTHER" id="PTHR33885:SF3">
    <property type="entry name" value="PHAGE SHOCK PROTEIN C"/>
    <property type="match status" value="1"/>
</dbReference>
<keyword evidence="5 6" id="KW-0472">Membrane</keyword>
<dbReference type="InterPro" id="IPR007168">
    <property type="entry name" value="Phageshock_PspC_N"/>
</dbReference>
<accession>A0A7S8ICH7</accession>
<proteinExistence type="predicted"/>
<gene>
    <name evidence="8" type="ORF">G4Y79_17935</name>
</gene>
<feature type="domain" description="Phage shock protein PspC N-terminal" evidence="7">
    <location>
        <begin position="3"/>
        <end position="58"/>
    </location>
</feature>
<comment type="subcellular location">
    <subcellularLocation>
        <location evidence="1">Cell membrane</location>
        <topology evidence="1">Single-pass membrane protein</topology>
    </subcellularLocation>
</comment>
<protein>
    <submittedName>
        <fullName evidence="8">PspC domain-containing protein</fullName>
    </submittedName>
</protein>
<dbReference type="AlphaFoldDB" id="A0A7S8ICH7"/>
<evidence type="ECO:0000313" key="8">
    <source>
        <dbReference type="EMBL" id="QPC81555.1"/>
    </source>
</evidence>
<keyword evidence="9" id="KW-1185">Reference proteome</keyword>
<evidence type="ECO:0000256" key="5">
    <source>
        <dbReference type="ARBA" id="ARBA00023136"/>
    </source>
</evidence>
<sequence>MQKRLTKSSDTMIAGVAGGLAEYFNVDPTLVRLLFVLFALAGGPGLLVYIVLWVVMPSAYSKRKYE</sequence>
<feature type="transmembrane region" description="Helical" evidence="6">
    <location>
        <begin position="33"/>
        <end position="55"/>
    </location>
</feature>
<evidence type="ECO:0000259" key="7">
    <source>
        <dbReference type="Pfam" id="PF04024"/>
    </source>
</evidence>
<dbReference type="Proteomes" id="UP000594468">
    <property type="component" value="Chromosome"/>
</dbReference>
<evidence type="ECO:0000256" key="6">
    <source>
        <dbReference type="SAM" id="Phobius"/>
    </source>
</evidence>
<keyword evidence="2" id="KW-1003">Cell membrane</keyword>
<organism evidence="8 9">
    <name type="scientific">Phototrophicus methaneseepsis</name>
    <dbReference type="NCBI Taxonomy" id="2710758"/>
    <lineage>
        <taxon>Bacteria</taxon>
        <taxon>Bacillati</taxon>
        <taxon>Chloroflexota</taxon>
        <taxon>Candidatus Thermofontia</taxon>
        <taxon>Phototrophicales</taxon>
        <taxon>Phototrophicaceae</taxon>
        <taxon>Phototrophicus</taxon>
    </lineage>
</organism>
<reference evidence="8 9" key="1">
    <citation type="submission" date="2020-02" db="EMBL/GenBank/DDBJ databases">
        <authorList>
            <person name="Zheng R.K."/>
            <person name="Sun C.M."/>
        </authorList>
    </citation>
    <scope>NUCLEOTIDE SEQUENCE [LARGE SCALE GENOMIC DNA]</scope>
    <source>
        <strain evidence="9">rifampicinis</strain>
    </source>
</reference>
<dbReference type="RefSeq" id="WP_195169627.1">
    <property type="nucleotide sequence ID" value="NZ_CP062983.1"/>
</dbReference>
<dbReference type="PANTHER" id="PTHR33885">
    <property type="entry name" value="PHAGE SHOCK PROTEIN C"/>
    <property type="match status" value="1"/>
</dbReference>
<dbReference type="InterPro" id="IPR052027">
    <property type="entry name" value="PspC"/>
</dbReference>
<evidence type="ECO:0000313" key="9">
    <source>
        <dbReference type="Proteomes" id="UP000594468"/>
    </source>
</evidence>
<evidence type="ECO:0000256" key="4">
    <source>
        <dbReference type="ARBA" id="ARBA00022989"/>
    </source>
</evidence>
<keyword evidence="3 6" id="KW-0812">Transmembrane</keyword>
<keyword evidence="4 6" id="KW-1133">Transmembrane helix</keyword>